<dbReference type="Proteomes" id="UP000024404">
    <property type="component" value="Unassembled WGS sequence"/>
</dbReference>
<dbReference type="EnsemblMetazoa" id="OVOC7043.1">
    <property type="protein sequence ID" value="OVOC7043.1"/>
    <property type="gene ID" value="WBGene00243852"/>
</dbReference>
<protein>
    <submittedName>
        <fullName evidence="1">Uncharacterized protein</fullName>
    </submittedName>
</protein>
<sequence length="83" mass="9804">MLLQSRPLMVYFHLLKDTNLSKADSYFRFFPGSKPQKNIYGKLSLENTEHSKYIDNLKNLTSDGSLCFDLKFRPKNSFRHEEN</sequence>
<reference evidence="2" key="1">
    <citation type="submission" date="2013-10" db="EMBL/GenBank/DDBJ databases">
        <title>Genome sequencing of Onchocerca volvulus.</title>
        <authorList>
            <person name="Cotton J."/>
            <person name="Tsai J."/>
            <person name="Stanley E."/>
            <person name="Tracey A."/>
            <person name="Holroyd N."/>
            <person name="Lustigman S."/>
            <person name="Berriman M."/>
        </authorList>
    </citation>
    <scope>NUCLEOTIDE SEQUENCE</scope>
</reference>
<evidence type="ECO:0000313" key="1">
    <source>
        <dbReference type="EnsemblMetazoa" id="OVOC7043.1"/>
    </source>
</evidence>
<evidence type="ECO:0000313" key="2">
    <source>
        <dbReference type="Proteomes" id="UP000024404"/>
    </source>
</evidence>
<dbReference type="AlphaFoldDB" id="A0A8R1TYB5"/>
<accession>A0A8R1TYB5</accession>
<reference evidence="1" key="2">
    <citation type="submission" date="2022-06" db="UniProtKB">
        <authorList>
            <consortium name="EnsemblMetazoa"/>
        </authorList>
    </citation>
    <scope>IDENTIFICATION</scope>
</reference>
<proteinExistence type="predicted"/>
<name>A0A8R1TYB5_ONCVO</name>
<dbReference type="EMBL" id="CMVM020000187">
    <property type="status" value="NOT_ANNOTATED_CDS"/>
    <property type="molecule type" value="Genomic_DNA"/>
</dbReference>
<keyword evidence="2" id="KW-1185">Reference proteome</keyword>
<organism evidence="1 2">
    <name type="scientific">Onchocerca volvulus</name>
    <dbReference type="NCBI Taxonomy" id="6282"/>
    <lineage>
        <taxon>Eukaryota</taxon>
        <taxon>Metazoa</taxon>
        <taxon>Ecdysozoa</taxon>
        <taxon>Nematoda</taxon>
        <taxon>Chromadorea</taxon>
        <taxon>Rhabditida</taxon>
        <taxon>Spirurina</taxon>
        <taxon>Spiruromorpha</taxon>
        <taxon>Filarioidea</taxon>
        <taxon>Onchocercidae</taxon>
        <taxon>Onchocerca</taxon>
    </lineage>
</organism>